<dbReference type="InterPro" id="IPR016024">
    <property type="entry name" value="ARM-type_fold"/>
</dbReference>
<sequence length="499" mass="56423">MCPQTALETSVRAALASAHCYMEHIPSHKMLYEPIHSQLTRAFQILTRMEKYALKSPEIPTSAQGLPTSLSQCVDEYKLILDQACRMLKRYSLKGNGIQYLANILKPKRSRVDQVDALLYKLKKLFQQCGRWNALHNDSQECIHCSFVNVPRSRFCGYCDKELQKIDVEDVGTASPSHSTIFTPREATRQLGWISHALSELQRPDSNRLPLLQQILNHIDSLHFEFITQNGVSIMTAIALTNSLEDSILALQILQQIVRERDYWIEDQLSVLHKLISVALELSVRGRQGDQRAQALALLCSLMEMCEIAMFVRDTILENLGVAALLESLREERDTHRRRQVYDILYLMASFRPNRTHVIDKNAKNMGVVDAALPGTSSLQLMQTLRVGTPGEKIKALELLEAHAAAIAYDLIVLYAGIDQLLDILRFDMEIIKEKAVNVLLRLGIRDDFYRDKLLAANVLSVVLDLVTDTTSGSLFWACIDFVINMLDAPGSRPYISSQ</sequence>
<dbReference type="SUPFAM" id="SSF48371">
    <property type="entry name" value="ARM repeat"/>
    <property type="match status" value="1"/>
</dbReference>
<proteinExistence type="predicted"/>
<accession>F0WLY7</accession>
<dbReference type="AlphaFoldDB" id="F0WLY7"/>
<name>F0WLY7_9STRA</name>
<evidence type="ECO:0000313" key="1">
    <source>
        <dbReference type="EMBL" id="CCA22314.1"/>
    </source>
</evidence>
<reference evidence="1" key="2">
    <citation type="submission" date="2011-02" db="EMBL/GenBank/DDBJ databases">
        <authorList>
            <person name="MacLean D."/>
        </authorList>
    </citation>
    <scope>NUCLEOTIDE SEQUENCE</scope>
</reference>
<dbReference type="InterPro" id="IPR011989">
    <property type="entry name" value="ARM-like"/>
</dbReference>
<protein>
    <submittedName>
        <fullName evidence="1">AlNc14C150G7500 protein</fullName>
    </submittedName>
</protein>
<organism evidence="1">
    <name type="scientific">Albugo laibachii Nc14</name>
    <dbReference type="NCBI Taxonomy" id="890382"/>
    <lineage>
        <taxon>Eukaryota</taxon>
        <taxon>Sar</taxon>
        <taxon>Stramenopiles</taxon>
        <taxon>Oomycota</taxon>
        <taxon>Peronosporomycetes</taxon>
        <taxon>Albuginales</taxon>
        <taxon>Albuginaceae</taxon>
        <taxon>Albugo</taxon>
    </lineage>
</organism>
<dbReference type="EMBL" id="FR824195">
    <property type="protein sequence ID" value="CCA22314.1"/>
    <property type="molecule type" value="Genomic_DNA"/>
</dbReference>
<dbReference type="Gene3D" id="1.25.10.10">
    <property type="entry name" value="Leucine-rich Repeat Variant"/>
    <property type="match status" value="1"/>
</dbReference>
<dbReference type="HOGENOM" id="CLU_546796_0_0_1"/>
<reference evidence="1" key="1">
    <citation type="journal article" date="2011" name="PLoS Biol.">
        <title>Gene gain and loss during evolution of obligate parasitism in the white rust pathogen of Arabidopsis thaliana.</title>
        <authorList>
            <person name="Kemen E."/>
            <person name="Gardiner A."/>
            <person name="Schultz-Larsen T."/>
            <person name="Kemen A.C."/>
            <person name="Balmuth A.L."/>
            <person name="Robert-Seilaniantz A."/>
            <person name="Bailey K."/>
            <person name="Holub E."/>
            <person name="Studholme D.J."/>
            <person name="Maclean D."/>
            <person name="Jones J.D."/>
        </authorList>
    </citation>
    <scope>NUCLEOTIDE SEQUENCE</scope>
</reference>
<gene>
    <name evidence="1" type="primary">AlNc14C150G7500</name>
    <name evidence="1" type="ORF">ALNC14_084570</name>
</gene>